<feature type="domain" description="Response regulatory" evidence="2">
    <location>
        <begin position="4"/>
        <end position="118"/>
    </location>
</feature>
<dbReference type="Pfam" id="PF00072">
    <property type="entry name" value="Response_reg"/>
    <property type="match status" value="1"/>
</dbReference>
<feature type="modified residue" description="4-aspartylphosphate" evidence="1">
    <location>
        <position position="53"/>
    </location>
</feature>
<gene>
    <name evidence="3" type="ORF">AArcSt2_07600</name>
</gene>
<dbReference type="SUPFAM" id="SSF52172">
    <property type="entry name" value="CheY-like"/>
    <property type="match status" value="1"/>
</dbReference>
<dbReference type="Proteomes" id="UP001203207">
    <property type="component" value="Unassembled WGS sequence"/>
</dbReference>
<evidence type="ECO:0000313" key="4">
    <source>
        <dbReference type="Proteomes" id="UP001203207"/>
    </source>
</evidence>
<sequence>MTKRVLIVDDSALQRSIIKEVLKDEFEIVGEAENGKEAVKKYLQTKPDLITMDIMMPELNGIEATAKIKEQSPETVIVMCTSVGQDEKMREAVTAGADGYVLKPLDEEELFETVTNAVS</sequence>
<dbReference type="RefSeq" id="WP_174652265.1">
    <property type="nucleotide sequence ID" value="NZ_JAKRVX010000002.1"/>
</dbReference>
<dbReference type="PROSITE" id="PS50110">
    <property type="entry name" value="RESPONSE_REGULATORY"/>
    <property type="match status" value="1"/>
</dbReference>
<proteinExistence type="predicted"/>
<dbReference type="InterPro" id="IPR052048">
    <property type="entry name" value="ST_Response_Regulator"/>
</dbReference>
<evidence type="ECO:0000259" key="2">
    <source>
        <dbReference type="PROSITE" id="PS50110"/>
    </source>
</evidence>
<dbReference type="SMART" id="SM00448">
    <property type="entry name" value="REC"/>
    <property type="match status" value="1"/>
</dbReference>
<organism evidence="3 4">
    <name type="scientific">Natronocalculus amylovorans</name>
    <dbReference type="NCBI Taxonomy" id="2917812"/>
    <lineage>
        <taxon>Archaea</taxon>
        <taxon>Methanobacteriati</taxon>
        <taxon>Methanobacteriota</taxon>
        <taxon>Stenosarchaea group</taxon>
        <taxon>Halobacteria</taxon>
        <taxon>Halobacteriales</taxon>
        <taxon>Haloferacaceae</taxon>
        <taxon>Natronocalculus</taxon>
    </lineage>
</organism>
<dbReference type="GO" id="GO:0000160">
    <property type="term" value="P:phosphorelay signal transduction system"/>
    <property type="evidence" value="ECO:0007669"/>
    <property type="project" value="InterPro"/>
</dbReference>
<keyword evidence="1" id="KW-0597">Phosphoprotein</keyword>
<dbReference type="AlphaFoldDB" id="A0AAE3K8S1"/>
<dbReference type="EMBL" id="JAKRVX010000002">
    <property type="protein sequence ID" value="MCL9816805.1"/>
    <property type="molecule type" value="Genomic_DNA"/>
</dbReference>
<dbReference type="PANTHER" id="PTHR43228">
    <property type="entry name" value="TWO-COMPONENT RESPONSE REGULATOR"/>
    <property type="match status" value="1"/>
</dbReference>
<dbReference type="Gene3D" id="3.40.50.2300">
    <property type="match status" value="1"/>
</dbReference>
<keyword evidence="4" id="KW-1185">Reference proteome</keyword>
<evidence type="ECO:0000313" key="3">
    <source>
        <dbReference type="EMBL" id="MCL9816805.1"/>
    </source>
</evidence>
<comment type="caution">
    <text evidence="3">The sequence shown here is derived from an EMBL/GenBank/DDBJ whole genome shotgun (WGS) entry which is preliminary data.</text>
</comment>
<evidence type="ECO:0000256" key="1">
    <source>
        <dbReference type="PROSITE-ProRule" id="PRU00169"/>
    </source>
</evidence>
<dbReference type="InterPro" id="IPR001789">
    <property type="entry name" value="Sig_transdc_resp-reg_receiver"/>
</dbReference>
<reference evidence="3" key="2">
    <citation type="submission" date="2022-02" db="EMBL/GenBank/DDBJ databases">
        <authorList>
            <person name="Elcheninov A.G."/>
            <person name="Sorokin D.Y."/>
            <person name="Kublanov I.V."/>
        </authorList>
    </citation>
    <scope>NUCLEOTIDE SEQUENCE</scope>
    <source>
        <strain evidence="3">AArc-St2</strain>
    </source>
</reference>
<dbReference type="PANTHER" id="PTHR43228:SF1">
    <property type="entry name" value="TWO-COMPONENT RESPONSE REGULATOR ARR22"/>
    <property type="match status" value="1"/>
</dbReference>
<protein>
    <submittedName>
        <fullName evidence="3">Response regulator</fullName>
    </submittedName>
</protein>
<reference evidence="3" key="1">
    <citation type="journal article" date="2022" name="Syst. Appl. Microbiol.">
        <title>Natronocalculus amylovorans gen. nov., sp. nov., and Natranaeroarchaeum aerophilus sp. nov., dominant culturable amylolytic natronoarchaea from hypersaline soda lakes in southwestern Siberia.</title>
        <authorList>
            <person name="Sorokin D.Y."/>
            <person name="Elcheninov A.G."/>
            <person name="Khizhniak T.V."/>
            <person name="Koenen M."/>
            <person name="Bale N.J."/>
            <person name="Damste J.S.S."/>
            <person name="Kublanov I.V."/>
        </authorList>
    </citation>
    <scope>NUCLEOTIDE SEQUENCE</scope>
    <source>
        <strain evidence="3">AArc-St2</strain>
    </source>
</reference>
<accession>A0AAE3K8S1</accession>
<dbReference type="InterPro" id="IPR011006">
    <property type="entry name" value="CheY-like_superfamily"/>
</dbReference>
<name>A0AAE3K8S1_9EURY</name>